<organism evidence="2 3">
    <name type="scientific">[Myrmecia] bisecta</name>
    <dbReference type="NCBI Taxonomy" id="41462"/>
    <lineage>
        <taxon>Eukaryota</taxon>
        <taxon>Viridiplantae</taxon>
        <taxon>Chlorophyta</taxon>
        <taxon>core chlorophytes</taxon>
        <taxon>Trebouxiophyceae</taxon>
        <taxon>Trebouxiales</taxon>
        <taxon>Trebouxiaceae</taxon>
        <taxon>Myrmecia</taxon>
    </lineage>
</organism>
<gene>
    <name evidence="2" type="ORF">WJX72_012305</name>
</gene>
<name>A0AAW1P7A9_9CHLO</name>
<dbReference type="Gene3D" id="3.60.10.10">
    <property type="entry name" value="Endonuclease/exonuclease/phosphatase"/>
    <property type="match status" value="1"/>
</dbReference>
<dbReference type="EMBL" id="JALJOR010000011">
    <property type="protein sequence ID" value="KAK9809261.1"/>
    <property type="molecule type" value="Genomic_DNA"/>
</dbReference>
<feature type="chain" id="PRO_5043710530" description="ExeM/NucH family extracellular endonuclease" evidence="1">
    <location>
        <begin position="26"/>
        <end position="1010"/>
    </location>
</feature>
<evidence type="ECO:0000256" key="1">
    <source>
        <dbReference type="SAM" id="SignalP"/>
    </source>
</evidence>
<dbReference type="InterPro" id="IPR036691">
    <property type="entry name" value="Endo/exonu/phosph_ase_sf"/>
</dbReference>
<dbReference type="AlphaFoldDB" id="A0AAW1P7A9"/>
<sequence>MRPAAAARTTLAVLLLIAAVPASHTRGLQKGFPQRALLQSLCTTCGNVWINEIHYANPGINTNERVEVAYGPSVNLAELSIVLYNGPTAGGGSGGGGGNGAGGGGGSGNAFAPYSRVLLSTGTTGPVSPSGFSFVTLSYPNDTIRNGLAGLALVQGSNTALEFLSYGGTFTAVMGPAKGTLSIDIGVVENASGSGTANGSLQRTGCGNNLANFPTWVVSPSSNTFGAVNTGQGTSASSPLVGKYVTVRGTVTAAFQGTGQAGNYFIQDVAGDNDPATSDAINIASRTPAVRPGDTVQVTGVVSEFNGLTRITPSSVVVCSSGNPLPTAIVIPSLPSQANQALLEQFEGMLVTLAAETTIQDNFVLGRFGKVIVGEGGRQFAGTQIAEPGPAALAAESDQRTIVIGDAISTQDIVPAPFGLSPQRPIRVGDTFAPGSISGVLTFETYRPSSGPAWTILPAGTELPAPIASNPRPVSPPNVGGTLQVVTASAYHYFSGPPFPTLGGASSQQELVRQRTKLIAALAALNADVYGLLDVANDGYGPASSIAALLTALNTAVPGADFRALYPGQDIVGGNDESVRVVYKAGTVKPLGVTILNTTVDPDFRDDLNLPSLIASFVELRTGGKFTVAVTHLKDKGSDCNAVGDPNKGDGQGECNLTRTKAAIALMKYLATDPTGSSDPDFIVLGNLNAYLMEDPVDVIRTGVPGTVVADLVDVDATASWTYVENGRSGTLDHILYTPSLASQHAGSGTDGIWHINADEPVATDYRTAFNQPGLYAPGPFRSSDHDPVAVGLAQTANFANLVSDVLIGDVLALNLPSQDSSDLLDILNKALAAAKQVDACKRRILSSRSGADTLFLQITFFLDSVDKDLRLNVLTQAQAESLTTRFPVSRCQDNTYPGTQCPADFFCRRSNEYYWQCIPGNQPDDLPPPIVQPPPGVSVLPRYAQCGGEGGDCTQYGQEFCADRSYPGFACPAMFACTRQNQYYWQCIRTSLSSTSSSSSGPACNQPNS</sequence>
<dbReference type="PANTHER" id="PTHR42834:SF1">
    <property type="entry name" value="ENDONUCLEASE_EXONUCLEASE_PHOSPHATASE FAMILY PROTEIN (AFU_ORTHOLOGUE AFUA_3G09210)"/>
    <property type="match status" value="1"/>
</dbReference>
<comment type="caution">
    <text evidence="2">The sequence shown here is derived from an EMBL/GenBank/DDBJ whole genome shotgun (WGS) entry which is preliminary data.</text>
</comment>
<accession>A0AAW1P7A9</accession>
<dbReference type="InterPro" id="IPR047971">
    <property type="entry name" value="ExeM-like"/>
</dbReference>
<protein>
    <recommendedName>
        <fullName evidence="4">ExeM/NucH family extracellular endonuclease</fullName>
    </recommendedName>
</protein>
<dbReference type="CDD" id="cd04486">
    <property type="entry name" value="YhcR_OBF_like"/>
    <property type="match status" value="1"/>
</dbReference>
<evidence type="ECO:0000313" key="3">
    <source>
        <dbReference type="Proteomes" id="UP001489004"/>
    </source>
</evidence>
<dbReference type="Proteomes" id="UP001489004">
    <property type="component" value="Unassembled WGS sequence"/>
</dbReference>
<evidence type="ECO:0000313" key="2">
    <source>
        <dbReference type="EMBL" id="KAK9809261.1"/>
    </source>
</evidence>
<dbReference type="NCBIfam" id="NF033681">
    <property type="entry name" value="ExeM_NucH_DNase"/>
    <property type="match status" value="1"/>
</dbReference>
<reference evidence="2 3" key="1">
    <citation type="journal article" date="2024" name="Nat. Commun.">
        <title>Phylogenomics reveals the evolutionary origins of lichenization in chlorophyte algae.</title>
        <authorList>
            <person name="Puginier C."/>
            <person name="Libourel C."/>
            <person name="Otte J."/>
            <person name="Skaloud P."/>
            <person name="Haon M."/>
            <person name="Grisel S."/>
            <person name="Petersen M."/>
            <person name="Berrin J.G."/>
            <person name="Delaux P.M."/>
            <person name="Dal Grande F."/>
            <person name="Keller J."/>
        </authorList>
    </citation>
    <scope>NUCLEOTIDE SEQUENCE [LARGE SCALE GENOMIC DNA]</scope>
    <source>
        <strain evidence="2 3">SAG 2043</strain>
    </source>
</reference>
<dbReference type="PANTHER" id="PTHR42834">
    <property type="entry name" value="ENDONUCLEASE/EXONUCLEASE/PHOSPHATASE FAMILY PROTEIN (AFU_ORTHOLOGUE AFUA_3G09210)"/>
    <property type="match status" value="1"/>
</dbReference>
<proteinExistence type="predicted"/>
<evidence type="ECO:0008006" key="4">
    <source>
        <dbReference type="Google" id="ProtNLM"/>
    </source>
</evidence>
<dbReference type="SUPFAM" id="SSF56219">
    <property type="entry name" value="DNase I-like"/>
    <property type="match status" value="1"/>
</dbReference>
<keyword evidence="3" id="KW-1185">Reference proteome</keyword>
<keyword evidence="1" id="KW-0732">Signal</keyword>
<feature type="signal peptide" evidence="1">
    <location>
        <begin position="1"/>
        <end position="25"/>
    </location>
</feature>